<sequence length="376" mass="42458">MNESEEPLDLRITNRNSSNVLTKYKTAYKRKKRRPTINELEFGCFIRRLTHELLNPDLAITQQSQEHLNEIEKACKQSFPQYDSRQIRSILRNQLKLYRRNLKKANRKISPACQSQLSFETNSSISSGYVHIAPLQPTVISSLASVSSINHLVSNDKTVFQHQPNNLLSPNLNYQQVKSSFNSKLNTFNQRANKEYTTTVKNDEKSSMYLVTNDISIQSLKFLDNLSTGGDKVMNVVSQGDVKQCSTNSLNRTNCIIPVVSHATTTTVSTSTAVTSLLSLSLRTSANHLIQTARLYEIFSLTNQIIGKQQLCISNSQIPNSMSHGVYYSTEPENLLTNPLNLEYKPVITSLQPQKICSRNSAFMEIQNNIDNSNKS</sequence>
<dbReference type="Proteomes" id="UP000311919">
    <property type="component" value="Unassembled WGS sequence"/>
</dbReference>
<gene>
    <name evidence="1" type="ORF">EWB00_004803</name>
</gene>
<organism evidence="1 2">
    <name type="scientific">Schistosoma japonicum</name>
    <name type="common">Blood fluke</name>
    <dbReference type="NCBI Taxonomy" id="6182"/>
    <lineage>
        <taxon>Eukaryota</taxon>
        <taxon>Metazoa</taxon>
        <taxon>Spiralia</taxon>
        <taxon>Lophotrochozoa</taxon>
        <taxon>Platyhelminthes</taxon>
        <taxon>Trematoda</taxon>
        <taxon>Digenea</taxon>
        <taxon>Strigeidida</taxon>
        <taxon>Schistosomatoidea</taxon>
        <taxon>Schistosomatidae</taxon>
        <taxon>Schistosoma</taxon>
    </lineage>
</organism>
<accession>A0A4Z2DVG8</accession>
<protein>
    <submittedName>
        <fullName evidence="1">Uncharacterized protein</fullName>
    </submittedName>
</protein>
<dbReference type="AlphaFoldDB" id="A0A4Z2DVG8"/>
<evidence type="ECO:0000313" key="2">
    <source>
        <dbReference type="Proteomes" id="UP000311919"/>
    </source>
</evidence>
<comment type="caution">
    <text evidence="1">The sequence shown here is derived from an EMBL/GenBank/DDBJ whole genome shotgun (WGS) entry which is preliminary data.</text>
</comment>
<proteinExistence type="predicted"/>
<dbReference type="EMBL" id="SKCS01000031">
    <property type="protein sequence ID" value="TNN20190.1"/>
    <property type="molecule type" value="Genomic_DNA"/>
</dbReference>
<reference evidence="1 2" key="1">
    <citation type="submission" date="2019-03" db="EMBL/GenBank/DDBJ databases">
        <title>An improved genome assembly of the fluke Schistosoma japonicum.</title>
        <authorList>
            <person name="Hu W."/>
            <person name="Luo F."/>
            <person name="Yin M."/>
            <person name="Mo X."/>
            <person name="Sun C."/>
            <person name="Wu Q."/>
            <person name="Zhu B."/>
            <person name="Xiang M."/>
            <person name="Wang J."/>
            <person name="Wang Y."/>
            <person name="Zhang T."/>
            <person name="Xu B."/>
            <person name="Zheng H."/>
            <person name="Feng Z."/>
        </authorList>
    </citation>
    <scope>NUCLEOTIDE SEQUENCE [LARGE SCALE GENOMIC DNA]</scope>
    <source>
        <strain evidence="1">HuSjv2</strain>
        <tissue evidence="1">Worms</tissue>
    </source>
</reference>
<evidence type="ECO:0000313" key="1">
    <source>
        <dbReference type="EMBL" id="TNN20190.1"/>
    </source>
</evidence>
<keyword evidence="2" id="KW-1185">Reference proteome</keyword>
<name>A0A4Z2DVG8_SCHJA</name>
<dbReference type="OrthoDB" id="6269848at2759"/>